<gene>
    <name evidence="6" type="ORF">LZG35_08220</name>
</gene>
<evidence type="ECO:0000259" key="5">
    <source>
        <dbReference type="PROSITE" id="PS50931"/>
    </source>
</evidence>
<reference evidence="6" key="1">
    <citation type="submission" date="2022-01" db="EMBL/GenBank/DDBJ databases">
        <authorList>
            <person name="Karlyshev A.V."/>
            <person name="Jaspars M."/>
        </authorList>
    </citation>
    <scope>NUCLEOTIDE SEQUENCE</scope>
    <source>
        <strain evidence="6">AGSA3-2</strain>
    </source>
</reference>
<dbReference type="PRINTS" id="PR00039">
    <property type="entry name" value="HTHLYSR"/>
</dbReference>
<dbReference type="GeneID" id="94686959"/>
<dbReference type="FunFam" id="1.10.10.10:FF:000001">
    <property type="entry name" value="LysR family transcriptional regulator"/>
    <property type="match status" value="1"/>
</dbReference>
<keyword evidence="3" id="KW-0238">DNA-binding</keyword>
<evidence type="ECO:0000313" key="6">
    <source>
        <dbReference type="EMBL" id="MCE7508620.1"/>
    </source>
</evidence>
<dbReference type="InterPro" id="IPR036390">
    <property type="entry name" value="WH_DNA-bd_sf"/>
</dbReference>
<dbReference type="InterPro" id="IPR050950">
    <property type="entry name" value="HTH-type_LysR_regulators"/>
</dbReference>
<evidence type="ECO:0000313" key="7">
    <source>
        <dbReference type="Proteomes" id="UP001107961"/>
    </source>
</evidence>
<dbReference type="PANTHER" id="PTHR30419:SF8">
    <property type="entry name" value="NITROGEN ASSIMILATION TRANSCRIPTIONAL ACTIVATOR-RELATED"/>
    <property type="match status" value="1"/>
</dbReference>
<dbReference type="InterPro" id="IPR036388">
    <property type="entry name" value="WH-like_DNA-bd_sf"/>
</dbReference>
<keyword evidence="2" id="KW-0805">Transcription regulation</keyword>
<keyword evidence="4" id="KW-0804">Transcription</keyword>
<accession>A0A9Q3ZCQ4</accession>
<comment type="caution">
    <text evidence="6">The sequence shown here is derived from an EMBL/GenBank/DDBJ whole genome shotgun (WGS) entry which is preliminary data.</text>
</comment>
<dbReference type="EMBL" id="JAJVKT010000008">
    <property type="protein sequence ID" value="MCE7508620.1"/>
    <property type="molecule type" value="Genomic_DNA"/>
</dbReference>
<dbReference type="InterPro" id="IPR000847">
    <property type="entry name" value="LysR_HTH_N"/>
</dbReference>
<feature type="domain" description="HTH lysR-type" evidence="5">
    <location>
        <begin position="2"/>
        <end position="59"/>
    </location>
</feature>
<evidence type="ECO:0000256" key="3">
    <source>
        <dbReference type="ARBA" id="ARBA00023125"/>
    </source>
</evidence>
<name>A0A9Q3ZCQ4_9GAMM</name>
<dbReference type="Pfam" id="PF03466">
    <property type="entry name" value="LysR_substrate"/>
    <property type="match status" value="1"/>
</dbReference>
<protein>
    <submittedName>
        <fullName evidence="6">LysR family transcriptional regulator</fullName>
    </submittedName>
</protein>
<dbReference type="Gene3D" id="3.40.190.10">
    <property type="entry name" value="Periplasmic binding protein-like II"/>
    <property type="match status" value="2"/>
</dbReference>
<dbReference type="GO" id="GO:0003677">
    <property type="term" value="F:DNA binding"/>
    <property type="evidence" value="ECO:0007669"/>
    <property type="project" value="UniProtKB-KW"/>
</dbReference>
<dbReference type="Proteomes" id="UP001107961">
    <property type="component" value="Unassembled WGS sequence"/>
</dbReference>
<dbReference type="SUPFAM" id="SSF53850">
    <property type="entry name" value="Periplasmic binding protein-like II"/>
    <property type="match status" value="1"/>
</dbReference>
<dbReference type="Pfam" id="PF00126">
    <property type="entry name" value="HTH_1"/>
    <property type="match status" value="1"/>
</dbReference>
<dbReference type="SUPFAM" id="SSF46785">
    <property type="entry name" value="Winged helix' DNA-binding domain"/>
    <property type="match status" value="1"/>
</dbReference>
<dbReference type="InterPro" id="IPR005119">
    <property type="entry name" value="LysR_subst-bd"/>
</dbReference>
<dbReference type="GO" id="GO:0005829">
    <property type="term" value="C:cytosol"/>
    <property type="evidence" value="ECO:0007669"/>
    <property type="project" value="TreeGrafter"/>
</dbReference>
<dbReference type="PROSITE" id="PS50931">
    <property type="entry name" value="HTH_LYSR"/>
    <property type="match status" value="1"/>
</dbReference>
<sequence length="310" mass="34164">MWPLQQLVQFRAVYEHDSLSAAARALGMSQPALSHSLSKLEARVGGALFQRHTRSLRPTELARALYKQAGRVLDEVAGLDLLVARFHEGRSGLVRIGCGPFAPDILGQSLAGPLRREGSGIRLDLHADQFDALQEGLYAYRYDFLVYDRPQLETLADQADTVVQPLRHLPLRVVAPAAWVRGEKEPVGEDPAAARAFMARMPWALPIVPMEYRQRLSPWFQALLEQRKGAEYQMAAISSCLALCRAGQAITVAPDLLIEADIASGHLLTLPLDTGVRVDVSACRLRSHPLSDAAARVWQLLVKGGDSPWR</sequence>
<evidence type="ECO:0000256" key="4">
    <source>
        <dbReference type="ARBA" id="ARBA00023163"/>
    </source>
</evidence>
<dbReference type="PANTHER" id="PTHR30419">
    <property type="entry name" value="HTH-TYPE TRANSCRIPTIONAL REGULATOR YBHD"/>
    <property type="match status" value="1"/>
</dbReference>
<comment type="similarity">
    <text evidence="1">Belongs to the LysR transcriptional regulatory family.</text>
</comment>
<dbReference type="CDD" id="cd05466">
    <property type="entry name" value="PBP2_LTTR_substrate"/>
    <property type="match status" value="1"/>
</dbReference>
<dbReference type="GO" id="GO:0003700">
    <property type="term" value="F:DNA-binding transcription factor activity"/>
    <property type="evidence" value="ECO:0007669"/>
    <property type="project" value="InterPro"/>
</dbReference>
<dbReference type="RefSeq" id="WP_014994746.1">
    <property type="nucleotide sequence ID" value="NZ_CBDDTQ010000005.1"/>
</dbReference>
<proteinExistence type="inferred from homology"/>
<keyword evidence="7" id="KW-1185">Reference proteome</keyword>
<evidence type="ECO:0000256" key="2">
    <source>
        <dbReference type="ARBA" id="ARBA00023015"/>
    </source>
</evidence>
<evidence type="ECO:0000256" key="1">
    <source>
        <dbReference type="ARBA" id="ARBA00009437"/>
    </source>
</evidence>
<dbReference type="AlphaFoldDB" id="A0A9Q3ZCQ4"/>
<dbReference type="Gene3D" id="1.10.10.10">
    <property type="entry name" value="Winged helix-like DNA-binding domain superfamily/Winged helix DNA-binding domain"/>
    <property type="match status" value="1"/>
</dbReference>
<organism evidence="6 7">
    <name type="scientific">Alloalcanivorax xenomutans</name>
    <dbReference type="NCBI Taxonomy" id="1094342"/>
    <lineage>
        <taxon>Bacteria</taxon>
        <taxon>Pseudomonadati</taxon>
        <taxon>Pseudomonadota</taxon>
        <taxon>Gammaproteobacteria</taxon>
        <taxon>Oceanospirillales</taxon>
        <taxon>Alcanivoracaceae</taxon>
        <taxon>Alloalcanivorax</taxon>
    </lineage>
</organism>